<keyword evidence="2 4" id="KW-0378">Hydrolase</keyword>
<dbReference type="Proteomes" id="UP000254575">
    <property type="component" value="Unassembled WGS sequence"/>
</dbReference>
<dbReference type="GO" id="GO:0050357">
    <property type="term" value="F:tropinesterase activity"/>
    <property type="evidence" value="ECO:0007669"/>
    <property type="project" value="UniProtKB-EC"/>
</dbReference>
<dbReference type="OrthoDB" id="149912at2"/>
<dbReference type="EMBL" id="UHIA01000004">
    <property type="protein sequence ID" value="SUO97472.1"/>
    <property type="molecule type" value="Genomic_DNA"/>
</dbReference>
<dbReference type="InterPro" id="IPR000073">
    <property type="entry name" value="AB_hydrolase_1"/>
</dbReference>
<evidence type="ECO:0000313" key="5">
    <source>
        <dbReference type="Proteomes" id="UP000254575"/>
    </source>
</evidence>
<accession>A0A380MYT5</accession>
<dbReference type="Gene3D" id="3.40.50.1820">
    <property type="entry name" value="alpha/beta hydrolase"/>
    <property type="match status" value="1"/>
</dbReference>
<dbReference type="PANTHER" id="PTHR43798">
    <property type="entry name" value="MONOACYLGLYCEROL LIPASE"/>
    <property type="match status" value="1"/>
</dbReference>
<dbReference type="InterPro" id="IPR050266">
    <property type="entry name" value="AB_hydrolase_sf"/>
</dbReference>
<gene>
    <name evidence="4" type="ORF">NCTC10717_01471</name>
</gene>
<evidence type="ECO:0000256" key="1">
    <source>
        <dbReference type="ARBA" id="ARBA00008645"/>
    </source>
</evidence>
<evidence type="ECO:0000313" key="4">
    <source>
        <dbReference type="EMBL" id="SUO97472.1"/>
    </source>
</evidence>
<dbReference type="AlphaFoldDB" id="A0A380MYT5"/>
<dbReference type="RefSeq" id="WP_115218649.1">
    <property type="nucleotide sequence ID" value="NZ_UHIA01000004.1"/>
</dbReference>
<dbReference type="Pfam" id="PF00561">
    <property type="entry name" value="Abhydrolase_1"/>
    <property type="match status" value="1"/>
</dbReference>
<feature type="domain" description="AB hydrolase-1" evidence="3">
    <location>
        <begin position="27"/>
        <end position="187"/>
    </location>
</feature>
<name>A0A380MYT5_9GAMM</name>
<evidence type="ECO:0000259" key="3">
    <source>
        <dbReference type="Pfam" id="PF00561"/>
    </source>
</evidence>
<organism evidence="4 5">
    <name type="scientific">Suttonella indologenes</name>
    <dbReference type="NCBI Taxonomy" id="13276"/>
    <lineage>
        <taxon>Bacteria</taxon>
        <taxon>Pseudomonadati</taxon>
        <taxon>Pseudomonadota</taxon>
        <taxon>Gammaproteobacteria</taxon>
        <taxon>Cardiobacteriales</taxon>
        <taxon>Cardiobacteriaceae</taxon>
        <taxon>Suttonella</taxon>
    </lineage>
</organism>
<protein>
    <submittedName>
        <fullName evidence="4">Tropinesterase</fullName>
        <ecNumber evidence="4">3.1.1.10</ecNumber>
    </submittedName>
</protein>
<proteinExistence type="inferred from homology"/>
<dbReference type="GO" id="GO:0016020">
    <property type="term" value="C:membrane"/>
    <property type="evidence" value="ECO:0007669"/>
    <property type="project" value="TreeGrafter"/>
</dbReference>
<comment type="similarity">
    <text evidence="1">Belongs to the AB hydrolase superfamily.</text>
</comment>
<sequence length="293" mass="33112">MRGEEIVIDLPHIRLAGLRFGQGRHIVFALHGWLDNAMSFAPLADALAQDDLTIIALDFAGHGHSAHRPRASGYHFSDYLRDVILAADYLGIQRLDLLCHSMGAAVATLLAGAFPERVVRLACIELYGVASVSDDEPLPQRFRNNLMQLDYMQSRPEKVYQDFDALMRARLSAGEMRAENAALLLSRNTSKGYEGYRFLSDRRLRIWQPNLLSEAQMMSFIEAIEAPVLMIEAEQGYAPHWAFLPPRYAATRDIQVQRLTGVHHVHMDAPLAVAACLREFWRSRPLEMNMDNI</sequence>
<dbReference type="PANTHER" id="PTHR43798:SF14">
    <property type="entry name" value="SERINE HYDROLASE-LIKE PROTEIN DDB_G0286239"/>
    <property type="match status" value="1"/>
</dbReference>
<reference evidence="4 5" key="1">
    <citation type="submission" date="2018-06" db="EMBL/GenBank/DDBJ databases">
        <authorList>
            <consortium name="Pathogen Informatics"/>
            <person name="Doyle S."/>
        </authorList>
    </citation>
    <scope>NUCLEOTIDE SEQUENCE [LARGE SCALE GENOMIC DNA]</scope>
    <source>
        <strain evidence="4 5">NCTC10717</strain>
    </source>
</reference>
<dbReference type="SUPFAM" id="SSF53474">
    <property type="entry name" value="alpha/beta-Hydrolases"/>
    <property type="match status" value="1"/>
</dbReference>
<dbReference type="InterPro" id="IPR029058">
    <property type="entry name" value="AB_hydrolase_fold"/>
</dbReference>
<dbReference type="EC" id="3.1.1.10" evidence="4"/>
<evidence type="ECO:0000256" key="2">
    <source>
        <dbReference type="ARBA" id="ARBA00022801"/>
    </source>
</evidence>
<keyword evidence="5" id="KW-1185">Reference proteome</keyword>